<feature type="transmembrane region" description="Helical" evidence="6">
    <location>
        <begin position="421"/>
        <end position="444"/>
    </location>
</feature>
<feature type="transmembrane region" description="Helical" evidence="6">
    <location>
        <begin position="502"/>
        <end position="523"/>
    </location>
</feature>
<keyword evidence="4 6" id="KW-0472">Membrane</keyword>
<comment type="caution">
    <text evidence="7">The sequence shown here is derived from an EMBL/GenBank/DDBJ whole genome shotgun (WGS) entry which is preliminary data.</text>
</comment>
<dbReference type="PANTHER" id="PTHR21576:SF158">
    <property type="entry name" value="RIBOSOMAL RNA-PROCESSING PROTEIN 12-LIKE CONSERVED DOMAIN-CONTAINING PROTEIN"/>
    <property type="match status" value="1"/>
</dbReference>
<evidence type="ECO:0008006" key="9">
    <source>
        <dbReference type="Google" id="ProtNLM"/>
    </source>
</evidence>
<reference evidence="7" key="1">
    <citation type="submission" date="2021-03" db="EMBL/GenBank/DDBJ databases">
        <authorList>
            <person name="Tagirdzhanova G."/>
        </authorList>
    </citation>
    <scope>NUCLEOTIDE SEQUENCE</scope>
</reference>
<evidence type="ECO:0000256" key="3">
    <source>
        <dbReference type="ARBA" id="ARBA00022989"/>
    </source>
</evidence>
<sequence>MVQLTTSREQRLQLMRFISIISATILSLACGTNYAYSAWGPQYAERLQLTSTQSNLISTTGNLGMYMFGLPLGMFVDVKGPRIGAFCGSILLGVGYLGLWRAYIAGPGQTHLIGLCILMGLTGIGGAIAFLGAMKTAAVNFPTHRGSATSFPLAAFGLSAFFFSSVAGLVSNDTDEFLFVLTIGSFALTFFPCFFMWTFPTSVAYTPLPTPAPGKQRFGPKSLSRRISKESSYRRPSSSVLGENDHIVDNLPAGASSHDVSFDDSEALSRKLSEDQEGDNMATETTEAMKEKEAHQSLYADVRNVQMLKYSEFYELWIVIGLLTGIGLMTINNIGNDIQALWKSWEGHTDPITHDFIRSRQRIHVSIISVCSFSGRLLGGIGSDLIVQKLKGSRFWCIFASAALFTMAQCVGIVISNPRLLVVLSTTTGIAYGILFGVSPTLVAETFGVAGMSQNWGMMTLGPAVFGEIFNIIYGKVYDANSEKQKDSDTLECDAGKYCYQIAYTITLVAGIISMLAILWCIVHRRTKERELLREEQDDHDELHND</sequence>
<keyword evidence="2 6" id="KW-0812">Transmembrane</keyword>
<dbReference type="InterPro" id="IPR036259">
    <property type="entry name" value="MFS_trans_sf"/>
</dbReference>
<feature type="transmembrane region" description="Helical" evidence="6">
    <location>
        <begin position="83"/>
        <end position="104"/>
    </location>
</feature>
<gene>
    <name evidence="7" type="ORF">GOMPHAMPRED_005215</name>
</gene>
<protein>
    <recommendedName>
        <fullName evidence="9">Nodulin-like domain-containing protein</fullName>
    </recommendedName>
</protein>
<feature type="transmembrane region" description="Helical" evidence="6">
    <location>
        <begin position="110"/>
        <end position="131"/>
    </location>
</feature>
<feature type="transmembrane region" description="Helical" evidence="6">
    <location>
        <begin position="17"/>
        <end position="36"/>
    </location>
</feature>
<dbReference type="PANTHER" id="PTHR21576">
    <property type="entry name" value="UNCHARACTERIZED NODULIN-LIKE PROTEIN"/>
    <property type="match status" value="1"/>
</dbReference>
<evidence type="ECO:0000256" key="5">
    <source>
        <dbReference type="SAM" id="MobiDB-lite"/>
    </source>
</evidence>
<proteinExistence type="predicted"/>
<evidence type="ECO:0000256" key="4">
    <source>
        <dbReference type="ARBA" id="ARBA00023136"/>
    </source>
</evidence>
<evidence type="ECO:0000256" key="2">
    <source>
        <dbReference type="ARBA" id="ARBA00022692"/>
    </source>
</evidence>
<feature type="transmembrane region" description="Helical" evidence="6">
    <location>
        <begin position="313"/>
        <end position="335"/>
    </location>
</feature>
<evidence type="ECO:0000256" key="1">
    <source>
        <dbReference type="ARBA" id="ARBA00004141"/>
    </source>
</evidence>
<dbReference type="AlphaFoldDB" id="A0A8H3FQ49"/>
<feature type="region of interest" description="Disordered" evidence="5">
    <location>
        <begin position="210"/>
        <end position="245"/>
    </location>
</feature>
<feature type="transmembrane region" description="Helical" evidence="6">
    <location>
        <begin position="395"/>
        <end position="415"/>
    </location>
</feature>
<feature type="transmembrane region" description="Helical" evidence="6">
    <location>
        <begin position="363"/>
        <end position="383"/>
    </location>
</feature>
<dbReference type="Gene3D" id="1.20.1250.20">
    <property type="entry name" value="MFS general substrate transporter like domains"/>
    <property type="match status" value="2"/>
</dbReference>
<dbReference type="GO" id="GO:0022857">
    <property type="term" value="F:transmembrane transporter activity"/>
    <property type="evidence" value="ECO:0007669"/>
    <property type="project" value="InterPro"/>
</dbReference>
<feature type="transmembrane region" description="Helical" evidence="6">
    <location>
        <begin position="177"/>
        <end position="199"/>
    </location>
</feature>
<dbReference type="OrthoDB" id="410267at2759"/>
<dbReference type="SUPFAM" id="SSF103473">
    <property type="entry name" value="MFS general substrate transporter"/>
    <property type="match status" value="1"/>
</dbReference>
<feature type="transmembrane region" description="Helical" evidence="6">
    <location>
        <begin position="151"/>
        <end position="171"/>
    </location>
</feature>
<evidence type="ECO:0000313" key="8">
    <source>
        <dbReference type="Proteomes" id="UP000664169"/>
    </source>
</evidence>
<comment type="subcellular location">
    <subcellularLocation>
        <location evidence="1">Membrane</location>
        <topology evidence="1">Multi-pass membrane protein</topology>
    </subcellularLocation>
</comment>
<accession>A0A8H3FQ49</accession>
<evidence type="ECO:0000256" key="6">
    <source>
        <dbReference type="SAM" id="Phobius"/>
    </source>
</evidence>
<dbReference type="Pfam" id="PF07690">
    <property type="entry name" value="MFS_1"/>
    <property type="match status" value="1"/>
</dbReference>
<evidence type="ECO:0000313" key="7">
    <source>
        <dbReference type="EMBL" id="CAF9928711.1"/>
    </source>
</evidence>
<dbReference type="EMBL" id="CAJPDQ010000030">
    <property type="protein sequence ID" value="CAF9928711.1"/>
    <property type="molecule type" value="Genomic_DNA"/>
</dbReference>
<organism evidence="7 8">
    <name type="scientific">Gomphillus americanus</name>
    <dbReference type="NCBI Taxonomy" id="1940652"/>
    <lineage>
        <taxon>Eukaryota</taxon>
        <taxon>Fungi</taxon>
        <taxon>Dikarya</taxon>
        <taxon>Ascomycota</taxon>
        <taxon>Pezizomycotina</taxon>
        <taxon>Lecanoromycetes</taxon>
        <taxon>OSLEUM clade</taxon>
        <taxon>Ostropomycetidae</taxon>
        <taxon>Ostropales</taxon>
        <taxon>Graphidaceae</taxon>
        <taxon>Gomphilloideae</taxon>
        <taxon>Gomphillus</taxon>
    </lineage>
</organism>
<name>A0A8H3FQ49_9LECA</name>
<keyword evidence="3 6" id="KW-1133">Transmembrane helix</keyword>
<keyword evidence="8" id="KW-1185">Reference proteome</keyword>
<dbReference type="GO" id="GO:0000329">
    <property type="term" value="C:fungal-type vacuole membrane"/>
    <property type="evidence" value="ECO:0007669"/>
    <property type="project" value="TreeGrafter"/>
</dbReference>
<dbReference type="InterPro" id="IPR011701">
    <property type="entry name" value="MFS"/>
</dbReference>
<dbReference type="Proteomes" id="UP000664169">
    <property type="component" value="Unassembled WGS sequence"/>
</dbReference>